<dbReference type="Proteomes" id="UP000026923">
    <property type="component" value="Unassembled WGS sequence"/>
</dbReference>
<gene>
    <name evidence="1" type="ORF">B597_019490</name>
</gene>
<accession>A0A061JJU3</accession>
<dbReference type="HOGENOM" id="CLU_159263_1_0_6"/>
<comment type="caution">
    <text evidence="1">The sequence shown here is derived from an EMBL/GenBank/DDBJ whole genome shotgun (WGS) entry which is preliminary data.</text>
</comment>
<reference evidence="1 2" key="1">
    <citation type="journal article" date="2013" name="Genome Announc.">
        <title>Draft Genome of the Nitrogen-Fixing Bacterium Pseudomonas stutzeri Strain KOS6 Isolated from Industrial Hydrocarbon Sludge.</title>
        <authorList>
            <person name="Grigoryeva T.V."/>
            <person name="Laikov A.V."/>
            <person name="Naumova R.P."/>
            <person name="Manolov A.I."/>
            <person name="Larin A.K."/>
            <person name="Karpova I.Y."/>
            <person name="Semashko T.A."/>
            <person name="Alexeev D.G."/>
            <person name="Kostryukova E.S."/>
            <person name="Muller R."/>
            <person name="Govorun V.M."/>
        </authorList>
    </citation>
    <scope>NUCLEOTIDE SEQUENCE [LARGE SCALE GENOMIC DNA]</scope>
    <source>
        <strain evidence="1 2">KOS6</strain>
    </source>
</reference>
<protein>
    <submittedName>
        <fullName evidence="1">Uncharacterized protein</fullName>
    </submittedName>
</protein>
<dbReference type="EMBL" id="AMCZ02000035">
    <property type="protein sequence ID" value="EWC39576.1"/>
    <property type="molecule type" value="Genomic_DNA"/>
</dbReference>
<proteinExistence type="predicted"/>
<evidence type="ECO:0000313" key="1">
    <source>
        <dbReference type="EMBL" id="EWC39576.1"/>
    </source>
</evidence>
<organism evidence="1 2">
    <name type="scientific">Stutzerimonas stutzeri KOS6</name>
    <dbReference type="NCBI Taxonomy" id="1218352"/>
    <lineage>
        <taxon>Bacteria</taxon>
        <taxon>Pseudomonadati</taxon>
        <taxon>Pseudomonadota</taxon>
        <taxon>Gammaproteobacteria</taxon>
        <taxon>Pseudomonadales</taxon>
        <taxon>Pseudomonadaceae</taxon>
        <taxon>Stutzerimonas</taxon>
    </lineage>
</organism>
<name>A0A061JJU3_STUST</name>
<dbReference type="RefSeq" id="WP_003297506.1">
    <property type="nucleotide sequence ID" value="NZ_KK020676.1"/>
</dbReference>
<dbReference type="AlphaFoldDB" id="A0A061JJU3"/>
<dbReference type="OrthoDB" id="6892512at2"/>
<evidence type="ECO:0000313" key="2">
    <source>
        <dbReference type="Proteomes" id="UP000026923"/>
    </source>
</evidence>
<sequence>MNHNFKPGDLALVISSGEEELIGKTVEVLEVLLDSQKEYEAYGCIHEGDADGSPSAFVDFGGANDVWLFSQKNLMPLRGDFQPERQKESEVPA</sequence>